<dbReference type="EMBL" id="MU251270">
    <property type="protein sequence ID" value="KAG9251117.1"/>
    <property type="molecule type" value="Genomic_DNA"/>
</dbReference>
<sequence>MPRCEDWPAGFISLTRDQFATWWIIDTAKGIIHPIGQSYVEPPRDEPWLVGSVPRDIQDYFDEIYNEIKALKMVSCPKGKKSWNRTIQPYTWDVGSVVSQTLRKHSWPDTLDRDAYLQELEEVYPEA</sequence>
<dbReference type="GeneID" id="70289736"/>
<proteinExistence type="predicted"/>
<dbReference type="RefSeq" id="XP_046115041.1">
    <property type="nucleotide sequence ID" value="XM_046258833.1"/>
</dbReference>
<evidence type="ECO:0000313" key="2">
    <source>
        <dbReference type="Proteomes" id="UP000887229"/>
    </source>
</evidence>
<organism evidence="1 2">
    <name type="scientific">Emericellopsis atlantica</name>
    <dbReference type="NCBI Taxonomy" id="2614577"/>
    <lineage>
        <taxon>Eukaryota</taxon>
        <taxon>Fungi</taxon>
        <taxon>Dikarya</taxon>
        <taxon>Ascomycota</taxon>
        <taxon>Pezizomycotina</taxon>
        <taxon>Sordariomycetes</taxon>
        <taxon>Hypocreomycetidae</taxon>
        <taxon>Hypocreales</taxon>
        <taxon>Bionectriaceae</taxon>
        <taxon>Emericellopsis</taxon>
    </lineage>
</organism>
<protein>
    <submittedName>
        <fullName evidence="1">Uncharacterized protein</fullName>
    </submittedName>
</protein>
<accession>A0A9P7ZGA1</accession>
<dbReference type="OrthoDB" id="5343383at2759"/>
<gene>
    <name evidence="1" type="ORF">F5Z01DRAFT_294228</name>
</gene>
<comment type="caution">
    <text evidence="1">The sequence shown here is derived from an EMBL/GenBank/DDBJ whole genome shotgun (WGS) entry which is preliminary data.</text>
</comment>
<keyword evidence="2" id="KW-1185">Reference proteome</keyword>
<evidence type="ECO:0000313" key="1">
    <source>
        <dbReference type="EMBL" id="KAG9251117.1"/>
    </source>
</evidence>
<dbReference type="AlphaFoldDB" id="A0A9P7ZGA1"/>
<dbReference type="Proteomes" id="UP000887229">
    <property type="component" value="Unassembled WGS sequence"/>
</dbReference>
<reference evidence="1" key="1">
    <citation type="journal article" date="2021" name="IMA Fungus">
        <title>Genomic characterization of three marine fungi, including Emericellopsis atlantica sp. nov. with signatures of a generalist lifestyle and marine biomass degradation.</title>
        <authorList>
            <person name="Hagestad O.C."/>
            <person name="Hou L."/>
            <person name="Andersen J.H."/>
            <person name="Hansen E.H."/>
            <person name="Altermark B."/>
            <person name="Li C."/>
            <person name="Kuhnert E."/>
            <person name="Cox R.J."/>
            <person name="Crous P.W."/>
            <person name="Spatafora J.W."/>
            <person name="Lail K."/>
            <person name="Amirebrahimi M."/>
            <person name="Lipzen A."/>
            <person name="Pangilinan J."/>
            <person name="Andreopoulos W."/>
            <person name="Hayes R.D."/>
            <person name="Ng V."/>
            <person name="Grigoriev I.V."/>
            <person name="Jackson S.A."/>
            <person name="Sutton T.D.S."/>
            <person name="Dobson A.D.W."/>
            <person name="Rama T."/>
        </authorList>
    </citation>
    <scope>NUCLEOTIDE SEQUENCE</scope>
    <source>
        <strain evidence="1">TS7</strain>
    </source>
</reference>
<name>A0A9P7ZGA1_9HYPO</name>